<name>A0A1E3WBK8_9HYPH</name>
<feature type="domain" description="PepSY" evidence="2">
    <location>
        <begin position="31"/>
        <end position="84"/>
    </location>
</feature>
<dbReference type="EMBL" id="LPWD01000153">
    <property type="protein sequence ID" value="ODS03185.1"/>
    <property type="molecule type" value="Genomic_DNA"/>
</dbReference>
<keyword evidence="4" id="KW-1185">Reference proteome</keyword>
<comment type="caution">
    <text evidence="3">The sequence shown here is derived from an EMBL/GenBank/DDBJ whole genome shotgun (WGS) entry which is preliminary data.</text>
</comment>
<dbReference type="Pfam" id="PF03413">
    <property type="entry name" value="PepSY"/>
    <property type="match status" value="1"/>
</dbReference>
<dbReference type="AlphaFoldDB" id="A0A1E3WBK8"/>
<dbReference type="InterPro" id="IPR025711">
    <property type="entry name" value="PepSY"/>
</dbReference>
<proteinExistence type="predicted"/>
<sequence>MEHSMRLMPIVLALGFSLGFATPAAAYVDIETVRAMAFDRGIVRIDEIELHRKRGVWEVEGEDAYGHDIEMKVDALTGRIIKMERD</sequence>
<evidence type="ECO:0000259" key="2">
    <source>
        <dbReference type="Pfam" id="PF03413"/>
    </source>
</evidence>
<accession>A0A1E3WBK8</accession>
<evidence type="ECO:0000313" key="4">
    <source>
        <dbReference type="Proteomes" id="UP000095042"/>
    </source>
</evidence>
<keyword evidence="1" id="KW-0732">Signal</keyword>
<protein>
    <recommendedName>
        <fullName evidence="2">PepSY domain-containing protein</fullName>
    </recommendedName>
</protein>
<reference evidence="3 4" key="1">
    <citation type="journal article" date="2016" name="Environ. Microbiol.">
        <title>New Methyloceanibacter diversity from North Sea sediments includes methanotroph containing solely the soluble methane monooxygenase.</title>
        <authorList>
            <person name="Vekeman B."/>
            <person name="Kerckhof F.M."/>
            <person name="Cremers G."/>
            <person name="de Vos P."/>
            <person name="Vandamme P."/>
            <person name="Boon N."/>
            <person name="Op den Camp H.J."/>
            <person name="Heylen K."/>
        </authorList>
    </citation>
    <scope>NUCLEOTIDE SEQUENCE [LARGE SCALE GENOMIC DNA]</scope>
    <source>
        <strain evidence="3 4">R-67177</strain>
    </source>
</reference>
<feature type="chain" id="PRO_5009139169" description="PepSY domain-containing protein" evidence="1">
    <location>
        <begin position="27"/>
        <end position="86"/>
    </location>
</feature>
<dbReference type="Proteomes" id="UP000095042">
    <property type="component" value="Unassembled WGS sequence"/>
</dbReference>
<gene>
    <name evidence="3" type="ORF">AUC71_11010</name>
</gene>
<organism evidence="3 4">
    <name type="scientific">Methyloceanibacter marginalis</name>
    <dbReference type="NCBI Taxonomy" id="1774971"/>
    <lineage>
        <taxon>Bacteria</taxon>
        <taxon>Pseudomonadati</taxon>
        <taxon>Pseudomonadota</taxon>
        <taxon>Alphaproteobacteria</taxon>
        <taxon>Hyphomicrobiales</taxon>
        <taxon>Hyphomicrobiaceae</taxon>
        <taxon>Methyloceanibacter</taxon>
    </lineage>
</organism>
<dbReference type="Gene3D" id="3.10.450.40">
    <property type="match status" value="1"/>
</dbReference>
<evidence type="ECO:0000256" key="1">
    <source>
        <dbReference type="SAM" id="SignalP"/>
    </source>
</evidence>
<feature type="signal peptide" evidence="1">
    <location>
        <begin position="1"/>
        <end position="26"/>
    </location>
</feature>
<evidence type="ECO:0000313" key="3">
    <source>
        <dbReference type="EMBL" id="ODS03185.1"/>
    </source>
</evidence>